<sequence length="76" mass="8421">MHMTSATIAQSSYCPSSTSSVQECTIDHIHAVSKLIEVSREYKMPLRLTFIDLRKAFDSVETEAVMEALNNQGVAT</sequence>
<protein>
    <recommendedName>
        <fullName evidence="3">Reverse transcriptase domain-containing protein</fullName>
    </recommendedName>
</protein>
<comment type="caution">
    <text evidence="1">The sequence shown here is derived from an EMBL/GenBank/DDBJ whole genome shotgun (WGS) entry which is preliminary data.</text>
</comment>
<evidence type="ECO:0008006" key="3">
    <source>
        <dbReference type="Google" id="ProtNLM"/>
    </source>
</evidence>
<evidence type="ECO:0000313" key="2">
    <source>
        <dbReference type="Proteomes" id="UP001303046"/>
    </source>
</evidence>
<dbReference type="EMBL" id="JAVFWL010000006">
    <property type="protein sequence ID" value="KAK6764684.1"/>
    <property type="molecule type" value="Genomic_DNA"/>
</dbReference>
<organism evidence="1 2">
    <name type="scientific">Necator americanus</name>
    <name type="common">Human hookworm</name>
    <dbReference type="NCBI Taxonomy" id="51031"/>
    <lineage>
        <taxon>Eukaryota</taxon>
        <taxon>Metazoa</taxon>
        <taxon>Ecdysozoa</taxon>
        <taxon>Nematoda</taxon>
        <taxon>Chromadorea</taxon>
        <taxon>Rhabditida</taxon>
        <taxon>Rhabditina</taxon>
        <taxon>Rhabditomorpha</taxon>
        <taxon>Strongyloidea</taxon>
        <taxon>Ancylostomatidae</taxon>
        <taxon>Bunostominae</taxon>
        <taxon>Necator</taxon>
    </lineage>
</organism>
<keyword evidence="2" id="KW-1185">Reference proteome</keyword>
<dbReference type="Proteomes" id="UP001303046">
    <property type="component" value="Unassembled WGS sequence"/>
</dbReference>
<accession>A0ABR1EPV2</accession>
<proteinExistence type="predicted"/>
<evidence type="ECO:0000313" key="1">
    <source>
        <dbReference type="EMBL" id="KAK6764684.1"/>
    </source>
</evidence>
<name>A0ABR1EPV2_NECAM</name>
<gene>
    <name evidence="1" type="primary">Necator_chrX.g25020</name>
    <name evidence="1" type="ORF">RB195_024855</name>
</gene>
<reference evidence="1 2" key="1">
    <citation type="submission" date="2023-08" db="EMBL/GenBank/DDBJ databases">
        <title>A Necator americanus chromosomal reference genome.</title>
        <authorList>
            <person name="Ilik V."/>
            <person name="Petrzelkova K.J."/>
            <person name="Pardy F."/>
            <person name="Fuh T."/>
            <person name="Niatou-Singa F.S."/>
            <person name="Gouil Q."/>
            <person name="Baker L."/>
            <person name="Ritchie M.E."/>
            <person name="Jex A.R."/>
            <person name="Gazzola D."/>
            <person name="Li H."/>
            <person name="Toshio Fujiwara R."/>
            <person name="Zhan B."/>
            <person name="Aroian R.V."/>
            <person name="Pafco B."/>
            <person name="Schwarz E.M."/>
        </authorList>
    </citation>
    <scope>NUCLEOTIDE SEQUENCE [LARGE SCALE GENOMIC DNA]</scope>
    <source>
        <strain evidence="1 2">Aroian</strain>
        <tissue evidence="1">Whole animal</tissue>
    </source>
</reference>